<reference evidence="1 2" key="1">
    <citation type="submission" date="2023-01" db="EMBL/GenBank/DDBJ databases">
        <title>Minimal conservation of predation-associated metabolite biosynthetic gene clusters underscores biosynthetic potential of Myxococcota including descriptions for ten novel species: Archangium lansinium sp. nov., Myxococcus landrumus sp. nov., Nannocystis bai.</title>
        <authorList>
            <person name="Ahearne A."/>
            <person name="Stevens C."/>
            <person name="Dowd S."/>
        </authorList>
    </citation>
    <scope>NUCLEOTIDE SEQUENCE [LARGE SCALE GENOMIC DNA]</scope>
    <source>
        <strain evidence="1 2">WIWO2</strain>
    </source>
</reference>
<accession>A0ABT5BSM5</accession>
<evidence type="ECO:0000313" key="1">
    <source>
        <dbReference type="EMBL" id="MDC0676713.1"/>
    </source>
</evidence>
<gene>
    <name evidence="1" type="ORF">POL72_03105</name>
</gene>
<organism evidence="1 2">
    <name type="scientific">Sorangium atrum</name>
    <dbReference type="NCBI Taxonomy" id="2995308"/>
    <lineage>
        <taxon>Bacteria</taxon>
        <taxon>Pseudomonadati</taxon>
        <taxon>Myxococcota</taxon>
        <taxon>Polyangia</taxon>
        <taxon>Polyangiales</taxon>
        <taxon>Polyangiaceae</taxon>
        <taxon>Sorangium</taxon>
    </lineage>
</organism>
<sequence>MGDGLVPEAVRSSSDLGATWRSTVMSGLDVAELVTWRSGTINSLEFSDGSAHRFLLQFRRENPASWVAYGGAGVDGAGMRLWAPLMRDPELERRIAAMLDRAIRWRQSALADGKQEMVEPLRALGNFYAYLC</sequence>
<dbReference type="RefSeq" id="WP_272093488.1">
    <property type="nucleotide sequence ID" value="NZ_JAQNDK010000001.1"/>
</dbReference>
<keyword evidence="2" id="KW-1185">Reference proteome</keyword>
<proteinExistence type="predicted"/>
<comment type="caution">
    <text evidence="1">The sequence shown here is derived from an EMBL/GenBank/DDBJ whole genome shotgun (WGS) entry which is preliminary data.</text>
</comment>
<dbReference type="Proteomes" id="UP001217485">
    <property type="component" value="Unassembled WGS sequence"/>
</dbReference>
<dbReference type="EMBL" id="JAQNDK010000001">
    <property type="protein sequence ID" value="MDC0676713.1"/>
    <property type="molecule type" value="Genomic_DNA"/>
</dbReference>
<name>A0ABT5BSM5_9BACT</name>
<evidence type="ECO:0000313" key="2">
    <source>
        <dbReference type="Proteomes" id="UP001217485"/>
    </source>
</evidence>
<protein>
    <submittedName>
        <fullName evidence="1">Uncharacterized protein</fullName>
    </submittedName>
</protein>